<evidence type="ECO:0000313" key="6">
    <source>
        <dbReference type="Proteomes" id="UP001500967"/>
    </source>
</evidence>
<evidence type="ECO:0000256" key="3">
    <source>
        <dbReference type="SAM" id="MobiDB-lite"/>
    </source>
</evidence>
<comment type="similarity">
    <text evidence="1 2">Belongs to the anti-sigma-factor antagonist family.</text>
</comment>
<feature type="domain" description="STAS" evidence="4">
    <location>
        <begin position="33"/>
        <end position="139"/>
    </location>
</feature>
<dbReference type="InterPro" id="IPR003658">
    <property type="entry name" value="Anti-sigma_ant"/>
</dbReference>
<dbReference type="PROSITE" id="PS50801">
    <property type="entry name" value="STAS"/>
    <property type="match status" value="1"/>
</dbReference>
<keyword evidence="6" id="KW-1185">Reference proteome</keyword>
<protein>
    <recommendedName>
        <fullName evidence="2">Anti-sigma factor antagonist</fullName>
    </recommendedName>
</protein>
<comment type="caution">
    <text evidence="5">The sequence shown here is derived from an EMBL/GenBank/DDBJ whole genome shotgun (WGS) entry which is preliminary data.</text>
</comment>
<sequence length="139" mass="14633">MTPSKAEHPTAASGVEVRTVAESAGSPVQETLTVATQREATGLTTVKVDGELDMLTAPTLMSVVDDELDRGCNRLLVDLRPVRFLGSSGLTALIAVARRCATDQVELRLVADGPSVMRPLEITGLAAAFTTVSDPLDAW</sequence>
<dbReference type="SUPFAM" id="SSF52091">
    <property type="entry name" value="SpoIIaa-like"/>
    <property type="match status" value="1"/>
</dbReference>
<dbReference type="InterPro" id="IPR002645">
    <property type="entry name" value="STAS_dom"/>
</dbReference>
<evidence type="ECO:0000256" key="1">
    <source>
        <dbReference type="ARBA" id="ARBA00009013"/>
    </source>
</evidence>
<evidence type="ECO:0000313" key="5">
    <source>
        <dbReference type="EMBL" id="GAA0282368.1"/>
    </source>
</evidence>
<feature type="region of interest" description="Disordered" evidence="3">
    <location>
        <begin position="1"/>
        <end position="24"/>
    </location>
</feature>
<dbReference type="PANTHER" id="PTHR33495">
    <property type="entry name" value="ANTI-SIGMA FACTOR ANTAGONIST TM_1081-RELATED-RELATED"/>
    <property type="match status" value="1"/>
</dbReference>
<organism evidence="5 6">
    <name type="scientific">Cryptosporangium japonicum</name>
    <dbReference type="NCBI Taxonomy" id="80872"/>
    <lineage>
        <taxon>Bacteria</taxon>
        <taxon>Bacillati</taxon>
        <taxon>Actinomycetota</taxon>
        <taxon>Actinomycetes</taxon>
        <taxon>Cryptosporangiales</taxon>
        <taxon>Cryptosporangiaceae</taxon>
        <taxon>Cryptosporangium</taxon>
    </lineage>
</organism>
<accession>A0ABN0V9K9</accession>
<dbReference type="Gene3D" id="3.30.750.24">
    <property type="entry name" value="STAS domain"/>
    <property type="match status" value="1"/>
</dbReference>
<dbReference type="NCBIfam" id="TIGR00377">
    <property type="entry name" value="ant_ant_sig"/>
    <property type="match status" value="1"/>
</dbReference>
<reference evidence="5 6" key="1">
    <citation type="journal article" date="2019" name="Int. J. Syst. Evol. Microbiol.">
        <title>The Global Catalogue of Microorganisms (GCM) 10K type strain sequencing project: providing services to taxonomists for standard genome sequencing and annotation.</title>
        <authorList>
            <consortium name="The Broad Institute Genomics Platform"/>
            <consortium name="The Broad Institute Genome Sequencing Center for Infectious Disease"/>
            <person name="Wu L."/>
            <person name="Ma J."/>
        </authorList>
    </citation>
    <scope>NUCLEOTIDE SEQUENCE [LARGE SCALE GENOMIC DNA]</scope>
    <source>
        <strain evidence="5 6">JCM 10425</strain>
    </source>
</reference>
<dbReference type="InterPro" id="IPR036513">
    <property type="entry name" value="STAS_dom_sf"/>
</dbReference>
<proteinExistence type="inferred from homology"/>
<dbReference type="Pfam" id="PF01740">
    <property type="entry name" value="STAS"/>
    <property type="match status" value="1"/>
</dbReference>
<evidence type="ECO:0000256" key="2">
    <source>
        <dbReference type="RuleBase" id="RU003749"/>
    </source>
</evidence>
<dbReference type="CDD" id="cd07043">
    <property type="entry name" value="STAS_anti-anti-sigma_factors"/>
    <property type="match status" value="1"/>
</dbReference>
<gene>
    <name evidence="5" type="ORF">GCM10009539_82880</name>
</gene>
<evidence type="ECO:0000259" key="4">
    <source>
        <dbReference type="PROSITE" id="PS50801"/>
    </source>
</evidence>
<dbReference type="PANTHER" id="PTHR33495:SF2">
    <property type="entry name" value="ANTI-SIGMA FACTOR ANTAGONIST TM_1081-RELATED"/>
    <property type="match status" value="1"/>
</dbReference>
<dbReference type="Proteomes" id="UP001500967">
    <property type="component" value="Unassembled WGS sequence"/>
</dbReference>
<dbReference type="EMBL" id="BAAAGX010000046">
    <property type="protein sequence ID" value="GAA0282368.1"/>
    <property type="molecule type" value="Genomic_DNA"/>
</dbReference>
<name>A0ABN0V9K9_9ACTN</name>